<dbReference type="InterPro" id="IPR050794">
    <property type="entry name" value="CPA2_transporter"/>
</dbReference>
<dbReference type="Proteomes" id="UP001059617">
    <property type="component" value="Chromosome"/>
</dbReference>
<name>A0ABY5VQZ1_9ACTN</name>
<feature type="transmembrane region" description="Helical" evidence="7">
    <location>
        <begin position="40"/>
        <end position="59"/>
    </location>
</feature>
<keyword evidence="10" id="KW-1185">Reference proteome</keyword>
<evidence type="ECO:0000256" key="5">
    <source>
        <dbReference type="ARBA" id="ARBA00023065"/>
    </source>
</evidence>
<dbReference type="Gene3D" id="1.20.1530.20">
    <property type="match status" value="1"/>
</dbReference>
<evidence type="ECO:0000256" key="1">
    <source>
        <dbReference type="ARBA" id="ARBA00004141"/>
    </source>
</evidence>
<feature type="transmembrane region" description="Helical" evidence="7">
    <location>
        <begin position="104"/>
        <end position="127"/>
    </location>
</feature>
<dbReference type="RefSeq" id="WP_259857951.1">
    <property type="nucleotide sequence ID" value="NZ_BAAAST010000007.1"/>
</dbReference>
<dbReference type="PANTHER" id="PTHR32468">
    <property type="entry name" value="CATION/H + ANTIPORTER"/>
    <property type="match status" value="1"/>
</dbReference>
<evidence type="ECO:0000256" key="3">
    <source>
        <dbReference type="ARBA" id="ARBA00022692"/>
    </source>
</evidence>
<evidence type="ECO:0000256" key="4">
    <source>
        <dbReference type="ARBA" id="ARBA00022989"/>
    </source>
</evidence>
<keyword evidence="4 7" id="KW-1133">Transmembrane helix</keyword>
<feature type="transmembrane region" description="Helical" evidence="7">
    <location>
        <begin position="324"/>
        <end position="346"/>
    </location>
</feature>
<feature type="transmembrane region" description="Helical" evidence="7">
    <location>
        <begin position="6"/>
        <end position="28"/>
    </location>
</feature>
<organism evidence="9 10">
    <name type="scientific">Dactylosporangium fulvum</name>
    <dbReference type="NCBI Taxonomy" id="53359"/>
    <lineage>
        <taxon>Bacteria</taxon>
        <taxon>Bacillati</taxon>
        <taxon>Actinomycetota</taxon>
        <taxon>Actinomycetes</taxon>
        <taxon>Micromonosporales</taxon>
        <taxon>Micromonosporaceae</taxon>
        <taxon>Dactylosporangium</taxon>
    </lineage>
</organism>
<reference evidence="9" key="2">
    <citation type="submission" date="2022-09" db="EMBL/GenBank/DDBJ databases">
        <title>Biosynthetic gene clusters of Dactylosporangioum fulvum.</title>
        <authorList>
            <person name="Caradec T."/>
        </authorList>
    </citation>
    <scope>NUCLEOTIDE SEQUENCE</scope>
    <source>
        <strain evidence="9">NRRL B-16292</strain>
    </source>
</reference>
<evidence type="ECO:0000313" key="9">
    <source>
        <dbReference type="EMBL" id="UWP80193.1"/>
    </source>
</evidence>
<evidence type="ECO:0000313" key="10">
    <source>
        <dbReference type="Proteomes" id="UP001059617"/>
    </source>
</evidence>
<protein>
    <submittedName>
        <fullName evidence="9">Cation:proton antiporter</fullName>
    </submittedName>
</protein>
<dbReference type="InterPro" id="IPR006153">
    <property type="entry name" value="Cation/H_exchanger_TM"/>
</dbReference>
<feature type="transmembrane region" description="Helical" evidence="7">
    <location>
        <begin position="71"/>
        <end position="92"/>
    </location>
</feature>
<feature type="transmembrane region" description="Helical" evidence="7">
    <location>
        <begin position="169"/>
        <end position="193"/>
    </location>
</feature>
<feature type="transmembrane region" description="Helical" evidence="7">
    <location>
        <begin position="133"/>
        <end position="157"/>
    </location>
</feature>
<keyword evidence="6 7" id="KW-0472">Membrane</keyword>
<dbReference type="EMBL" id="CP073720">
    <property type="protein sequence ID" value="UWP80193.1"/>
    <property type="molecule type" value="Genomic_DNA"/>
</dbReference>
<evidence type="ECO:0000256" key="2">
    <source>
        <dbReference type="ARBA" id="ARBA00022448"/>
    </source>
</evidence>
<dbReference type="PANTHER" id="PTHR32468:SF0">
    <property type="entry name" value="K(+)_H(+) ANTIPORTER 1"/>
    <property type="match status" value="1"/>
</dbReference>
<proteinExistence type="predicted"/>
<evidence type="ECO:0000256" key="7">
    <source>
        <dbReference type="SAM" id="Phobius"/>
    </source>
</evidence>
<evidence type="ECO:0000259" key="8">
    <source>
        <dbReference type="Pfam" id="PF00999"/>
    </source>
</evidence>
<reference evidence="9" key="1">
    <citation type="submission" date="2021-04" db="EMBL/GenBank/DDBJ databases">
        <authorList>
            <person name="Hartkoorn R.C."/>
            <person name="Beaudoing E."/>
            <person name="Hot D."/>
        </authorList>
    </citation>
    <scope>NUCLEOTIDE SEQUENCE</scope>
    <source>
        <strain evidence="9">NRRL B-16292</strain>
    </source>
</reference>
<comment type="subcellular location">
    <subcellularLocation>
        <location evidence="1">Membrane</location>
        <topology evidence="1">Multi-pass membrane protein</topology>
    </subcellularLocation>
</comment>
<keyword evidence="2" id="KW-0813">Transport</keyword>
<gene>
    <name evidence="9" type="ORF">Dfulv_34225</name>
</gene>
<sequence>MGDGLMDIGAVATFVRALLVIILVARLLGLLCRRFGQPEVIGEIVGGILLGPTLFHGVLTRELFPAEIRPALATLSTVGVCVFMFLVGLHVADGSLRGQGRIAVVLSLGSMVVPFVLGTLFAIGVVGDRSGRTAVLFCLYIGTAMSITAFPVLARILTDRELIDTPIGGLALAAAAVGDVLAWSMLAVLVAFSRGDTPPWRVLLVLPFVAVLVGVVRPLLARLAERRPAARTRGRGARVSLGAGLVVAIAAALVLSSTATSWMGLHQIFGAFLLGAVMPRAGAATLRARVLPWIERIDRTVLLPPFFVVAGFAVDLSGMDGRELGLLLLILLVAIGGKMSGAFGAARLARVSTRHSAALALLVNTRGLTELIVLAVGLQIGLLDQRLYSLMVLMALVTTLMPGLLLPFVYPRWRAARDREPRAVAAFAPLLEKEKMP</sequence>
<feature type="transmembrane region" description="Helical" evidence="7">
    <location>
        <begin position="387"/>
        <end position="410"/>
    </location>
</feature>
<feature type="transmembrane region" description="Helical" evidence="7">
    <location>
        <begin position="199"/>
        <end position="220"/>
    </location>
</feature>
<feature type="domain" description="Cation/H+ exchanger transmembrane" evidence="8">
    <location>
        <begin position="22"/>
        <end position="408"/>
    </location>
</feature>
<keyword evidence="5" id="KW-0406">Ion transport</keyword>
<evidence type="ECO:0000256" key="6">
    <source>
        <dbReference type="ARBA" id="ARBA00023136"/>
    </source>
</evidence>
<feature type="transmembrane region" description="Helical" evidence="7">
    <location>
        <begin position="358"/>
        <end position="381"/>
    </location>
</feature>
<keyword evidence="3 7" id="KW-0812">Transmembrane</keyword>
<dbReference type="InterPro" id="IPR038770">
    <property type="entry name" value="Na+/solute_symporter_sf"/>
</dbReference>
<accession>A0ABY5VQZ1</accession>
<feature type="transmembrane region" description="Helical" evidence="7">
    <location>
        <begin position="241"/>
        <end position="262"/>
    </location>
</feature>
<dbReference type="Pfam" id="PF00999">
    <property type="entry name" value="Na_H_Exchanger"/>
    <property type="match status" value="1"/>
</dbReference>